<keyword evidence="3" id="KW-0804">Transcription</keyword>
<evidence type="ECO:0000256" key="2">
    <source>
        <dbReference type="ARBA" id="ARBA00023125"/>
    </source>
</evidence>
<dbReference type="AlphaFoldDB" id="A0AAD7PCW4"/>
<feature type="domain" description="NAC" evidence="5">
    <location>
        <begin position="7"/>
        <end position="182"/>
    </location>
</feature>
<sequence>MSSFSLLPPGFRFQPTEQELLLYYLYNKITATQQPQPPTNIGPVFECDLYGDKNPWEIWESFKNCISDHYFSDHHDEDSDEEQHKLQDLYFFTKLKRKTLNGSRFDRKIGSGSWEGEDASKPIMSCPDNHQRKQRIGSKKRFRFEKSGTKHDGRWIMIQYSLDCSLLAHQVNDYVLCRLKKNDLKVKLKPKEMDGITRKRKRNDHMDVNVIDEEASCSSTLSIVEPGETSPCPNASVALGLKACDWVPKLEDVVKCLGLVLDENFSSLVLHSEFHEELRSLEGVIGSLTAEARHSCPVADVINKLNTDEVQGGKN</sequence>
<dbReference type="GO" id="GO:0003677">
    <property type="term" value="F:DNA binding"/>
    <property type="evidence" value="ECO:0007669"/>
    <property type="project" value="UniProtKB-KW"/>
</dbReference>
<evidence type="ECO:0000313" key="6">
    <source>
        <dbReference type="EMBL" id="KAJ7950906.1"/>
    </source>
</evidence>
<dbReference type="PANTHER" id="PTHR37181">
    <property type="entry name" value="F6A14.6 PROTEIN"/>
    <property type="match status" value="1"/>
</dbReference>
<name>A0AAD7PCW4_QUISA</name>
<gene>
    <name evidence="6" type="ORF">O6P43_027031</name>
</gene>
<comment type="caution">
    <text evidence="6">The sequence shown here is derived from an EMBL/GenBank/DDBJ whole genome shotgun (WGS) entry which is preliminary data.</text>
</comment>
<evidence type="ECO:0000313" key="7">
    <source>
        <dbReference type="Proteomes" id="UP001163823"/>
    </source>
</evidence>
<evidence type="ECO:0000256" key="3">
    <source>
        <dbReference type="ARBA" id="ARBA00023163"/>
    </source>
</evidence>
<dbReference type="SUPFAM" id="SSF101941">
    <property type="entry name" value="NAC domain"/>
    <property type="match status" value="1"/>
</dbReference>
<evidence type="ECO:0000256" key="1">
    <source>
        <dbReference type="ARBA" id="ARBA00023015"/>
    </source>
</evidence>
<dbReference type="PANTHER" id="PTHR37181:SF1">
    <property type="entry name" value="F6A14.6 PROTEIN"/>
    <property type="match status" value="1"/>
</dbReference>
<keyword evidence="7" id="KW-1185">Reference proteome</keyword>
<dbReference type="GO" id="GO:0006355">
    <property type="term" value="P:regulation of DNA-templated transcription"/>
    <property type="evidence" value="ECO:0007669"/>
    <property type="project" value="InterPro"/>
</dbReference>
<keyword evidence="4" id="KW-0539">Nucleus</keyword>
<organism evidence="6 7">
    <name type="scientific">Quillaja saponaria</name>
    <name type="common">Soap bark tree</name>
    <dbReference type="NCBI Taxonomy" id="32244"/>
    <lineage>
        <taxon>Eukaryota</taxon>
        <taxon>Viridiplantae</taxon>
        <taxon>Streptophyta</taxon>
        <taxon>Embryophyta</taxon>
        <taxon>Tracheophyta</taxon>
        <taxon>Spermatophyta</taxon>
        <taxon>Magnoliopsida</taxon>
        <taxon>eudicotyledons</taxon>
        <taxon>Gunneridae</taxon>
        <taxon>Pentapetalae</taxon>
        <taxon>rosids</taxon>
        <taxon>fabids</taxon>
        <taxon>Fabales</taxon>
        <taxon>Quillajaceae</taxon>
        <taxon>Quillaja</taxon>
    </lineage>
</organism>
<dbReference type="InterPro" id="IPR003441">
    <property type="entry name" value="NAC-dom"/>
</dbReference>
<dbReference type="PROSITE" id="PS51005">
    <property type="entry name" value="NAC"/>
    <property type="match status" value="1"/>
</dbReference>
<proteinExistence type="predicted"/>
<dbReference type="KEGG" id="qsa:O6P43_027031"/>
<keyword evidence="1" id="KW-0805">Transcription regulation</keyword>
<dbReference type="InterPro" id="IPR036093">
    <property type="entry name" value="NAC_dom_sf"/>
</dbReference>
<evidence type="ECO:0000256" key="4">
    <source>
        <dbReference type="ARBA" id="ARBA00023242"/>
    </source>
</evidence>
<dbReference type="EMBL" id="JARAOO010000011">
    <property type="protein sequence ID" value="KAJ7950906.1"/>
    <property type="molecule type" value="Genomic_DNA"/>
</dbReference>
<dbReference type="Gene3D" id="2.170.150.80">
    <property type="entry name" value="NAC domain"/>
    <property type="match status" value="1"/>
</dbReference>
<accession>A0AAD7PCW4</accession>
<dbReference type="Proteomes" id="UP001163823">
    <property type="component" value="Chromosome 11"/>
</dbReference>
<evidence type="ECO:0000259" key="5">
    <source>
        <dbReference type="PROSITE" id="PS51005"/>
    </source>
</evidence>
<reference evidence="6" key="1">
    <citation type="journal article" date="2023" name="Science">
        <title>Elucidation of the pathway for biosynthesis of saponin adjuvants from the soapbark tree.</title>
        <authorList>
            <person name="Reed J."/>
            <person name="Orme A."/>
            <person name="El-Demerdash A."/>
            <person name="Owen C."/>
            <person name="Martin L.B.B."/>
            <person name="Misra R.C."/>
            <person name="Kikuchi S."/>
            <person name="Rejzek M."/>
            <person name="Martin A.C."/>
            <person name="Harkess A."/>
            <person name="Leebens-Mack J."/>
            <person name="Louveau T."/>
            <person name="Stephenson M.J."/>
            <person name="Osbourn A."/>
        </authorList>
    </citation>
    <scope>NUCLEOTIDE SEQUENCE</scope>
    <source>
        <strain evidence="6">S10</strain>
    </source>
</reference>
<protein>
    <submittedName>
        <fullName evidence="6">NAC domain-containing protein</fullName>
    </submittedName>
</protein>
<dbReference type="Pfam" id="PF02365">
    <property type="entry name" value="NAM"/>
    <property type="match status" value="1"/>
</dbReference>
<keyword evidence="2" id="KW-0238">DNA-binding</keyword>